<protein>
    <submittedName>
        <fullName evidence="5">Polypeptide N-acetylgalactosaminyltransferase 10</fullName>
    </submittedName>
</protein>
<keyword evidence="2" id="KW-0812">Transmembrane</keyword>
<feature type="domain" description="Glycosyltransferase 2-like" evidence="3">
    <location>
        <begin position="134"/>
        <end position="331"/>
    </location>
</feature>
<keyword evidence="2" id="KW-0472">Membrane</keyword>
<keyword evidence="5" id="KW-0808">Transferase</keyword>
<evidence type="ECO:0000256" key="2">
    <source>
        <dbReference type="SAM" id="Phobius"/>
    </source>
</evidence>
<dbReference type="InterPro" id="IPR029044">
    <property type="entry name" value="Nucleotide-diphossugar_trans"/>
</dbReference>
<keyword evidence="6" id="KW-1185">Reference proteome</keyword>
<dbReference type="OrthoDB" id="204847at2759"/>
<feature type="transmembrane region" description="Helical" evidence="2">
    <location>
        <begin position="46"/>
        <end position="66"/>
    </location>
</feature>
<comment type="caution">
    <text evidence="5">The sequence shown here is derived from an EMBL/GenBank/DDBJ whole genome shotgun (WGS) entry which is preliminary data.</text>
</comment>
<evidence type="ECO:0000313" key="5">
    <source>
        <dbReference type="EMBL" id="PXF48598.1"/>
    </source>
</evidence>
<dbReference type="Gene3D" id="3.90.550.10">
    <property type="entry name" value="Spore Coat Polysaccharide Biosynthesis Protein SpsA, Chain A"/>
    <property type="match status" value="1"/>
</dbReference>
<dbReference type="EMBL" id="NBIV01000012">
    <property type="protein sequence ID" value="PXF48598.1"/>
    <property type="molecule type" value="Genomic_DNA"/>
</dbReference>
<dbReference type="AlphaFoldDB" id="A0A2V3J2G6"/>
<dbReference type="STRING" id="448386.A0A2V3J2G6"/>
<keyword evidence="1" id="KW-1015">Disulfide bond</keyword>
<name>A0A2V3J2G6_9FLOR</name>
<dbReference type="GO" id="GO:0005794">
    <property type="term" value="C:Golgi apparatus"/>
    <property type="evidence" value="ECO:0007669"/>
    <property type="project" value="TreeGrafter"/>
</dbReference>
<dbReference type="GO" id="GO:0004653">
    <property type="term" value="F:polypeptide N-acetylgalactosaminyltransferase activity"/>
    <property type="evidence" value="ECO:0007669"/>
    <property type="project" value="TreeGrafter"/>
</dbReference>
<reference evidence="5 6" key="1">
    <citation type="journal article" date="2018" name="Mol. Biol. Evol.">
        <title>Analysis of the draft genome of the red seaweed Gracilariopsis chorda provides insights into genome size evolution in Rhodophyta.</title>
        <authorList>
            <person name="Lee J."/>
            <person name="Yang E.C."/>
            <person name="Graf L."/>
            <person name="Yang J.H."/>
            <person name="Qiu H."/>
            <person name="Zel Zion U."/>
            <person name="Chan C.X."/>
            <person name="Stephens T.G."/>
            <person name="Weber A.P.M."/>
            <person name="Boo G.H."/>
            <person name="Boo S.M."/>
            <person name="Kim K.M."/>
            <person name="Shin Y."/>
            <person name="Jung M."/>
            <person name="Lee S.J."/>
            <person name="Yim H.S."/>
            <person name="Lee J.H."/>
            <person name="Bhattacharya D."/>
            <person name="Yoon H.S."/>
        </authorList>
    </citation>
    <scope>NUCLEOTIDE SEQUENCE [LARGE SCALE GENOMIC DNA]</scope>
    <source>
        <strain evidence="5 6">SKKU-2015</strain>
        <tissue evidence="5">Whole body</tissue>
    </source>
</reference>
<proteinExistence type="predicted"/>
<keyword evidence="2" id="KW-1133">Transmembrane helix</keyword>
<dbReference type="InterPro" id="IPR001173">
    <property type="entry name" value="Glyco_trans_2-like"/>
</dbReference>
<gene>
    <name evidence="5" type="ORF">BWQ96_01450</name>
    <name evidence="4" type="ORF">BWQ96_10878</name>
</gene>
<dbReference type="EMBL" id="NBIV01000993">
    <property type="protein sequence ID" value="PXF39435.1"/>
    <property type="molecule type" value="Genomic_DNA"/>
</dbReference>
<evidence type="ECO:0000259" key="3">
    <source>
        <dbReference type="Pfam" id="PF00535"/>
    </source>
</evidence>
<evidence type="ECO:0000256" key="1">
    <source>
        <dbReference type="ARBA" id="ARBA00023157"/>
    </source>
</evidence>
<dbReference type="PANTHER" id="PTHR11675">
    <property type="entry name" value="N-ACETYLGALACTOSAMINYLTRANSFERASE"/>
    <property type="match status" value="1"/>
</dbReference>
<dbReference type="GO" id="GO:0006493">
    <property type="term" value="P:protein O-linked glycosylation"/>
    <property type="evidence" value="ECO:0007669"/>
    <property type="project" value="TreeGrafter"/>
</dbReference>
<sequence>MFSLPMRRRQRSANNEETLARGLQEHQFTGELTSKSSMNKRLPISWTMRAILLQIVFGTFMAFLGWSSRDWFAAQTRKGTFEDPPWWLEDTVDDFFSRVYVPHLPAVRQLNVSAYFTGMCGRYRFNESAMPLASVIVTTQNEQNGMLTLTVQSIIARTPPSLLKEIIIIDDNGQAQHRALLNETEFEQIKLVSPKVKIITNYEREGVARCRMRGSRAATGDVLVFVDSHVEMLSATWLQHLLLPIIERPNTVAAQTLDIINDIDWTYGPGSGDLLYGVISDKFWFSYQRSRFGESDGNGIEVEKPGRRLPYETPFAAGSLFAVRRDVFWQMGGYDEGMYVWGGENTDFAIKIWCCGGRVVMVPCSRVGHMYRIHLKETGRWPPDLPQELTDRLGLGKPGQYVVEGNAADNFTKITVRNNIRVMERWAKHSDARTGYYKKLFGSKILPPEWKQFVDEMETDTYARTQKTVIQGNGCKDFNWFDKHVMVKLAGVHHPWHPDTPGKTWI</sequence>
<dbReference type="PANTHER" id="PTHR11675:SF119">
    <property type="entry name" value="POLYPEPTIDE N-ACETYLGALACTOSAMINYLTRANSFERASE 2"/>
    <property type="match status" value="1"/>
</dbReference>
<accession>A0A2V3J2G6</accession>
<organism evidence="5 6">
    <name type="scientific">Gracilariopsis chorda</name>
    <dbReference type="NCBI Taxonomy" id="448386"/>
    <lineage>
        <taxon>Eukaryota</taxon>
        <taxon>Rhodophyta</taxon>
        <taxon>Florideophyceae</taxon>
        <taxon>Rhodymeniophycidae</taxon>
        <taxon>Gracilariales</taxon>
        <taxon>Gracilariaceae</taxon>
        <taxon>Gracilariopsis</taxon>
    </lineage>
</organism>
<dbReference type="Pfam" id="PF00535">
    <property type="entry name" value="Glycos_transf_2"/>
    <property type="match status" value="1"/>
</dbReference>
<dbReference type="SUPFAM" id="SSF53448">
    <property type="entry name" value="Nucleotide-diphospho-sugar transferases"/>
    <property type="match status" value="1"/>
</dbReference>
<evidence type="ECO:0000313" key="6">
    <source>
        <dbReference type="Proteomes" id="UP000247409"/>
    </source>
</evidence>
<evidence type="ECO:0000313" key="4">
    <source>
        <dbReference type="EMBL" id="PXF39435.1"/>
    </source>
</evidence>
<dbReference type="Proteomes" id="UP000247409">
    <property type="component" value="Unassembled WGS sequence"/>
</dbReference>